<sequence>MLEKFDSARMRTLLLLVRSELNSQDGLSLVFRQMEQLVPAFNKFMLDNAIFEHGPRCFLTREKGSSLLDDGKLAAPICRSYQERPPPLAIKLYKNASFFKAETGVDPIIGAAGIAPPQDVVYLPVVDQHPQAVLSHCRMVWVHLNTSGVLANSLTDFVLQWGRDYLTNIIAT</sequence>
<name>A0AA39NTD8_9AGAR</name>
<comment type="caution">
    <text evidence="1">The sequence shown here is derived from an EMBL/GenBank/DDBJ whole genome shotgun (WGS) entry which is preliminary data.</text>
</comment>
<protein>
    <submittedName>
        <fullName evidence="1">Uncharacterized protein</fullName>
    </submittedName>
</protein>
<gene>
    <name evidence="1" type="ORF">IW261DRAFT_1425400</name>
</gene>
<keyword evidence="2" id="KW-1185">Reference proteome</keyword>
<dbReference type="Proteomes" id="UP001175227">
    <property type="component" value="Unassembled WGS sequence"/>
</dbReference>
<proteinExistence type="predicted"/>
<accession>A0AA39NTD8</accession>
<dbReference type="AlphaFoldDB" id="A0AA39NTD8"/>
<reference evidence="1" key="1">
    <citation type="submission" date="2023-06" db="EMBL/GenBank/DDBJ databases">
        <authorList>
            <consortium name="Lawrence Berkeley National Laboratory"/>
            <person name="Ahrendt S."/>
            <person name="Sahu N."/>
            <person name="Indic B."/>
            <person name="Wong-Bajracharya J."/>
            <person name="Merenyi Z."/>
            <person name="Ke H.-M."/>
            <person name="Monk M."/>
            <person name="Kocsube S."/>
            <person name="Drula E."/>
            <person name="Lipzen A."/>
            <person name="Balint B."/>
            <person name="Henrissat B."/>
            <person name="Andreopoulos B."/>
            <person name="Martin F.M."/>
            <person name="Harder C.B."/>
            <person name="Rigling D."/>
            <person name="Ford K.L."/>
            <person name="Foster G.D."/>
            <person name="Pangilinan J."/>
            <person name="Papanicolaou A."/>
            <person name="Barry K."/>
            <person name="LaButti K."/>
            <person name="Viragh M."/>
            <person name="Koriabine M."/>
            <person name="Yan M."/>
            <person name="Riley R."/>
            <person name="Champramary S."/>
            <person name="Plett K.L."/>
            <person name="Tsai I.J."/>
            <person name="Slot J."/>
            <person name="Sipos G."/>
            <person name="Plett J."/>
            <person name="Nagy L.G."/>
            <person name="Grigoriev I.V."/>
        </authorList>
    </citation>
    <scope>NUCLEOTIDE SEQUENCE</scope>
    <source>
        <strain evidence="1">ICMP 16352</strain>
    </source>
</reference>
<dbReference type="EMBL" id="JAUEPR010000054">
    <property type="protein sequence ID" value="KAK0471128.1"/>
    <property type="molecule type" value="Genomic_DNA"/>
</dbReference>
<evidence type="ECO:0000313" key="1">
    <source>
        <dbReference type="EMBL" id="KAK0471128.1"/>
    </source>
</evidence>
<evidence type="ECO:0000313" key="2">
    <source>
        <dbReference type="Proteomes" id="UP001175227"/>
    </source>
</evidence>
<organism evidence="1 2">
    <name type="scientific">Armillaria novae-zelandiae</name>
    <dbReference type="NCBI Taxonomy" id="153914"/>
    <lineage>
        <taxon>Eukaryota</taxon>
        <taxon>Fungi</taxon>
        <taxon>Dikarya</taxon>
        <taxon>Basidiomycota</taxon>
        <taxon>Agaricomycotina</taxon>
        <taxon>Agaricomycetes</taxon>
        <taxon>Agaricomycetidae</taxon>
        <taxon>Agaricales</taxon>
        <taxon>Marasmiineae</taxon>
        <taxon>Physalacriaceae</taxon>
        <taxon>Armillaria</taxon>
    </lineage>
</organism>